<keyword evidence="4" id="KW-1185">Reference proteome</keyword>
<dbReference type="InterPro" id="IPR024752">
    <property type="entry name" value="Myb/SANT-like_dom"/>
</dbReference>
<dbReference type="PANTHER" id="PTHR46929:SF23">
    <property type="entry name" value="L10-INTERACTING MYB DOMAIN-CONTAINING PROTEIN-LIKE"/>
    <property type="match status" value="1"/>
</dbReference>
<reference evidence="3" key="1">
    <citation type="submission" date="2022-12" db="EMBL/GenBank/DDBJ databases">
        <title>Draft genome assemblies for two species of Escallonia (Escalloniales).</title>
        <authorList>
            <person name="Chanderbali A."/>
            <person name="Dervinis C."/>
            <person name="Anghel I."/>
            <person name="Soltis D."/>
            <person name="Soltis P."/>
            <person name="Zapata F."/>
        </authorList>
    </citation>
    <scope>NUCLEOTIDE SEQUENCE</scope>
    <source>
        <strain evidence="3">UCBG64.0493</strain>
        <tissue evidence="3">Leaf</tissue>
    </source>
</reference>
<dbReference type="Proteomes" id="UP001188597">
    <property type="component" value="Unassembled WGS sequence"/>
</dbReference>
<evidence type="ECO:0000313" key="4">
    <source>
        <dbReference type="Proteomes" id="UP001188597"/>
    </source>
</evidence>
<evidence type="ECO:0000259" key="2">
    <source>
        <dbReference type="Pfam" id="PF12776"/>
    </source>
</evidence>
<sequence length="253" mass="28625">MFDPSVSPPPTKSPPLFPSATSTLNPPSPISTPPASSKPLPSPHRLQESHPLRLPIAFTPTCSQKHLPEFVRSPARGSTPSPASRSMTTFVMKAWKLNSVQFVLDRIDNLTKERRERKMGKRMRKEGETGYKSTNFRWSIPMDRLFLEILADEATKGNKPSSSFKPASFVRVAQAINQKFGCECSPLHVENHLRIVKKTWSTISLLWGRSRYGWDVNFSMIVCGKQQYDEEVTFLDDNVVKFRHGALQQHLSC</sequence>
<dbReference type="AlphaFoldDB" id="A0AA88VN24"/>
<evidence type="ECO:0000313" key="3">
    <source>
        <dbReference type="EMBL" id="KAK3011832.1"/>
    </source>
</evidence>
<accession>A0AA88VN24</accession>
<gene>
    <name evidence="3" type="ORF">RJ639_010826</name>
</gene>
<proteinExistence type="predicted"/>
<protein>
    <recommendedName>
        <fullName evidence="2">Myb/SANT-like domain-containing protein</fullName>
    </recommendedName>
</protein>
<comment type="caution">
    <text evidence="3">The sequence shown here is derived from an EMBL/GenBank/DDBJ whole genome shotgun (WGS) entry which is preliminary data.</text>
</comment>
<feature type="compositionally biased region" description="Pro residues" evidence="1">
    <location>
        <begin position="1"/>
        <end position="17"/>
    </location>
</feature>
<name>A0AA88VN24_9ASTE</name>
<feature type="domain" description="Myb/SANT-like" evidence="2">
    <location>
        <begin position="137"/>
        <end position="226"/>
    </location>
</feature>
<dbReference type="PANTHER" id="PTHR46929">
    <property type="entry name" value="EXPRESSED PROTEIN"/>
    <property type="match status" value="1"/>
</dbReference>
<dbReference type="EMBL" id="JAVXUP010001422">
    <property type="protein sequence ID" value="KAK3011832.1"/>
    <property type="molecule type" value="Genomic_DNA"/>
</dbReference>
<organism evidence="3 4">
    <name type="scientific">Escallonia herrerae</name>
    <dbReference type="NCBI Taxonomy" id="1293975"/>
    <lineage>
        <taxon>Eukaryota</taxon>
        <taxon>Viridiplantae</taxon>
        <taxon>Streptophyta</taxon>
        <taxon>Embryophyta</taxon>
        <taxon>Tracheophyta</taxon>
        <taxon>Spermatophyta</taxon>
        <taxon>Magnoliopsida</taxon>
        <taxon>eudicotyledons</taxon>
        <taxon>Gunneridae</taxon>
        <taxon>Pentapetalae</taxon>
        <taxon>asterids</taxon>
        <taxon>campanulids</taxon>
        <taxon>Escalloniales</taxon>
        <taxon>Escalloniaceae</taxon>
        <taxon>Escallonia</taxon>
    </lineage>
</organism>
<evidence type="ECO:0000256" key="1">
    <source>
        <dbReference type="SAM" id="MobiDB-lite"/>
    </source>
</evidence>
<dbReference type="Pfam" id="PF12776">
    <property type="entry name" value="Myb_DNA-bind_3"/>
    <property type="match status" value="1"/>
</dbReference>
<feature type="region of interest" description="Disordered" evidence="1">
    <location>
        <begin position="1"/>
        <end position="47"/>
    </location>
</feature>